<dbReference type="GO" id="GO:0009098">
    <property type="term" value="P:L-leucine biosynthetic process"/>
    <property type="evidence" value="ECO:0007669"/>
    <property type="project" value="InterPro"/>
</dbReference>
<keyword evidence="5" id="KW-1185">Reference proteome</keyword>
<name>A0A9W6ZLQ0_9STRA</name>
<dbReference type="EMBL" id="BRXZ01000750">
    <property type="protein sequence ID" value="GMH52794.1"/>
    <property type="molecule type" value="Genomic_DNA"/>
</dbReference>
<organism evidence="4 5">
    <name type="scientific">Triparma retinervis</name>
    <dbReference type="NCBI Taxonomy" id="2557542"/>
    <lineage>
        <taxon>Eukaryota</taxon>
        <taxon>Sar</taxon>
        <taxon>Stramenopiles</taxon>
        <taxon>Ochrophyta</taxon>
        <taxon>Bolidophyceae</taxon>
        <taxon>Parmales</taxon>
        <taxon>Triparmaceae</taxon>
        <taxon>Triparma</taxon>
    </lineage>
</organism>
<dbReference type="InterPro" id="IPR036230">
    <property type="entry name" value="LeuA_allosteric_dom_sf"/>
</dbReference>
<protein>
    <recommendedName>
        <fullName evidence="3">2-isopropylmalate synthase LeuA allosteric (dimerisation) domain-containing protein</fullName>
    </recommendedName>
</protein>
<dbReference type="Pfam" id="PF08502">
    <property type="entry name" value="LeuA_dimer"/>
    <property type="match status" value="1"/>
</dbReference>
<dbReference type="InterPro" id="IPR050073">
    <property type="entry name" value="2-IPM_HCS-like"/>
</dbReference>
<comment type="caution">
    <text evidence="4">The sequence shown here is derived from an EMBL/GenBank/DDBJ whole genome shotgun (WGS) entry which is preliminary data.</text>
</comment>
<dbReference type="OrthoDB" id="2015253at2759"/>
<evidence type="ECO:0000256" key="1">
    <source>
        <dbReference type="ARBA" id="ARBA00022679"/>
    </source>
</evidence>
<keyword evidence="1" id="KW-0808">Transferase</keyword>
<reference evidence="4" key="1">
    <citation type="submission" date="2022-07" db="EMBL/GenBank/DDBJ databases">
        <title>Genome analysis of Parmales, a sister group of diatoms, reveals the evolutionary specialization of diatoms from phago-mixotrophs to photoautotrophs.</title>
        <authorList>
            <person name="Ban H."/>
            <person name="Sato S."/>
            <person name="Yoshikawa S."/>
            <person name="Kazumasa Y."/>
            <person name="Nakamura Y."/>
            <person name="Ichinomiya M."/>
            <person name="Saitoh K."/>
            <person name="Sato N."/>
            <person name="Blanc-Mathieu R."/>
            <person name="Endo H."/>
            <person name="Kuwata A."/>
            <person name="Ogata H."/>
        </authorList>
    </citation>
    <scope>NUCLEOTIDE SEQUENCE</scope>
</reference>
<dbReference type="SMART" id="SM00917">
    <property type="entry name" value="LeuA_dimer"/>
    <property type="match status" value="1"/>
</dbReference>
<gene>
    <name evidence="4" type="ORF">TrRE_jg12597</name>
</gene>
<accession>A0A9W6ZLQ0</accession>
<dbReference type="Gene3D" id="3.30.160.270">
    <property type="match status" value="1"/>
</dbReference>
<evidence type="ECO:0000313" key="5">
    <source>
        <dbReference type="Proteomes" id="UP001165082"/>
    </source>
</evidence>
<dbReference type="AlphaFoldDB" id="A0A9W6ZLQ0"/>
<sequence length="218" mass="23002">LGYELEGDKLNAVFDRFKVVAEKKKGGLEDEDLEALVTDSAYTLNTHWTLKDLSVTTGMSGIPTATVTMEGPDLVSRFVAATGEGPVDAVYKAIDKLVGVSVTLETYGMQAVNEGIDALATTRVTVTPKEDGSIKSGMVVNAQNGIKQRQFSGAGSDGDVVVASARAYVSALNKLITWNKRRKEMSLAAEAKEGEEGEEGGEKPQQVGDGTTDVGIVA</sequence>
<dbReference type="Proteomes" id="UP001165082">
    <property type="component" value="Unassembled WGS sequence"/>
</dbReference>
<dbReference type="PANTHER" id="PTHR10277:SF9">
    <property type="entry name" value="2-ISOPROPYLMALATE SYNTHASE 1, CHLOROPLASTIC-RELATED"/>
    <property type="match status" value="1"/>
</dbReference>
<evidence type="ECO:0000313" key="4">
    <source>
        <dbReference type="EMBL" id="GMH52794.1"/>
    </source>
</evidence>
<dbReference type="GO" id="GO:0003852">
    <property type="term" value="F:2-isopropylmalate synthase activity"/>
    <property type="evidence" value="ECO:0007669"/>
    <property type="project" value="InterPro"/>
</dbReference>
<evidence type="ECO:0000256" key="2">
    <source>
        <dbReference type="SAM" id="MobiDB-lite"/>
    </source>
</evidence>
<feature type="region of interest" description="Disordered" evidence="2">
    <location>
        <begin position="190"/>
        <end position="218"/>
    </location>
</feature>
<dbReference type="PANTHER" id="PTHR10277">
    <property type="entry name" value="HOMOCITRATE SYNTHASE-RELATED"/>
    <property type="match status" value="1"/>
</dbReference>
<dbReference type="SUPFAM" id="SSF110921">
    <property type="entry name" value="2-isopropylmalate synthase LeuA, allosteric (dimerisation) domain"/>
    <property type="match status" value="1"/>
</dbReference>
<feature type="non-terminal residue" evidence="4">
    <location>
        <position position="1"/>
    </location>
</feature>
<proteinExistence type="predicted"/>
<evidence type="ECO:0000259" key="3">
    <source>
        <dbReference type="SMART" id="SM00917"/>
    </source>
</evidence>
<feature type="domain" description="2-isopropylmalate synthase LeuA allosteric (dimerisation)" evidence="3">
    <location>
        <begin position="27"/>
        <end position="176"/>
    </location>
</feature>
<dbReference type="InterPro" id="IPR013709">
    <property type="entry name" value="2-isopropylmalate_synth_dimer"/>
</dbReference>